<feature type="compositionally biased region" description="Polar residues" evidence="1">
    <location>
        <begin position="742"/>
        <end position="766"/>
    </location>
</feature>
<evidence type="ECO:0000256" key="1">
    <source>
        <dbReference type="SAM" id="MobiDB-lite"/>
    </source>
</evidence>
<reference evidence="3" key="1">
    <citation type="submission" date="2023-08" db="EMBL/GenBank/DDBJ databases">
        <title>Black Yeasts Isolated from many extreme environments.</title>
        <authorList>
            <person name="Coleine C."/>
            <person name="Stajich J.E."/>
            <person name="Selbmann L."/>
        </authorList>
    </citation>
    <scope>NUCLEOTIDE SEQUENCE</scope>
    <source>
        <strain evidence="3">CCFEE 5810</strain>
    </source>
</reference>
<feature type="region of interest" description="Disordered" evidence="1">
    <location>
        <begin position="839"/>
        <end position="867"/>
    </location>
</feature>
<protein>
    <submittedName>
        <fullName evidence="3">Uncharacterized protein</fullName>
    </submittedName>
</protein>
<evidence type="ECO:0000256" key="2">
    <source>
        <dbReference type="SAM" id="SignalP"/>
    </source>
</evidence>
<comment type="caution">
    <text evidence="3">The sequence shown here is derived from an EMBL/GenBank/DDBJ whole genome shotgun (WGS) entry which is preliminary data.</text>
</comment>
<feature type="region of interest" description="Disordered" evidence="1">
    <location>
        <begin position="713"/>
        <end position="815"/>
    </location>
</feature>
<dbReference type="Proteomes" id="UP001310594">
    <property type="component" value="Unassembled WGS sequence"/>
</dbReference>
<feature type="compositionally biased region" description="Low complexity" evidence="1">
    <location>
        <begin position="713"/>
        <end position="734"/>
    </location>
</feature>
<evidence type="ECO:0000313" key="3">
    <source>
        <dbReference type="EMBL" id="KAK5696109.1"/>
    </source>
</evidence>
<feature type="region of interest" description="Disordered" evidence="1">
    <location>
        <begin position="879"/>
        <end position="907"/>
    </location>
</feature>
<feature type="compositionally biased region" description="Low complexity" evidence="1">
    <location>
        <begin position="881"/>
        <end position="902"/>
    </location>
</feature>
<keyword evidence="2" id="KW-0732">Signal</keyword>
<organism evidence="3 4">
    <name type="scientific">Elasticomyces elasticus</name>
    <dbReference type="NCBI Taxonomy" id="574655"/>
    <lineage>
        <taxon>Eukaryota</taxon>
        <taxon>Fungi</taxon>
        <taxon>Dikarya</taxon>
        <taxon>Ascomycota</taxon>
        <taxon>Pezizomycotina</taxon>
        <taxon>Dothideomycetes</taxon>
        <taxon>Dothideomycetidae</taxon>
        <taxon>Mycosphaerellales</taxon>
        <taxon>Teratosphaeriaceae</taxon>
        <taxon>Elasticomyces</taxon>
    </lineage>
</organism>
<proteinExistence type="predicted"/>
<dbReference type="EMBL" id="JAVRQU010000013">
    <property type="protein sequence ID" value="KAK5696109.1"/>
    <property type="molecule type" value="Genomic_DNA"/>
</dbReference>
<feature type="signal peptide" evidence="2">
    <location>
        <begin position="1"/>
        <end position="18"/>
    </location>
</feature>
<feature type="region of interest" description="Disordered" evidence="1">
    <location>
        <begin position="40"/>
        <end position="61"/>
    </location>
</feature>
<gene>
    <name evidence="3" type="ORF">LTR97_008529</name>
</gene>
<feature type="chain" id="PRO_5043050464" evidence="2">
    <location>
        <begin position="19"/>
        <end position="1497"/>
    </location>
</feature>
<feature type="compositionally biased region" description="Polar residues" evidence="1">
    <location>
        <begin position="778"/>
        <end position="807"/>
    </location>
</feature>
<name>A0AAN8A1S8_9PEZI</name>
<accession>A0AAN8A1S8</accession>
<sequence length="1497" mass="149979">MATLHLLLLFSLVSLGVATGPYTNLTTAVESTTLGTRNNTSSLGSALSSTSSSKPTNVASSYEQTSTSSALSLDTTTAGIGSFVLQGLGISLTSAFSSPLEGTSSVLEATTTNAEPTDVANVTALTASSSAVYSDSRTNLSVLSNSTISLVSTSLSSAFSERSTARASLNATAPASHDQPNQTTTQTAFAVANTGSLVPINSTITANISSTPYINSTTSTLHLNASIAPTGTGSVYASQCNALWNEWTASSRKTPNEVATKLTGTYTFTKWAASTTTLGGCDSSIRLVGSFTPTATAIGSDLNRWAIITNSDFAVATPACSVSPSDCEELYQASLSSVSAFQAAYTAAVTTVMLAPYAVALTVGTETTTFGTGSMPTPPIITLNNTAYTATITTLTAYTATLASSIFTNPAKTMTMYDMPVYNQRLVDNSTIQISGYVDSSHMPQWQMACNRTVTETSCGACTIYGGEVQLMYFPVAANASRDMCAATAASPTMCPLGPTTAPYSIPTAGVGGSCSYVHCPYFVGNISTANSGPYIVSAGTTFYENRAYISVQTAYASNSCGYIGGRHAGSMVTVASSQVFSMNRVHGDCADQGNSFNFADLEPNLPMSAFNTAVNQNACRKLPQFAGRYPDYDKGDWVNGRAIGYSEPCNTIIDWAYFPTLVVPTQIRNLDPAWATCAVALDGLYDPPKVLTAQTTMAGPASSAHTIAASPASSAVNVSPQPTPAQSTAQPSTVADPGLESTISSNALDPASTQSSDIDTSTEIPASSEGKLPGRASASSSASTVGQALTPPAKNSPTSSKVSASPASPDPAEIQSNPVISILTNALSSSNVAAATTTLQGSQSSGSAGGSAGDPTPSQSNEVAASDRRIKPLRAIPEMPSSASAFDPSSGSSPTGTDSGSNPANNVATVGSSTFAIVSVDSPSAVVVSGGGSRITLTSGDTSSIGGQIVNVPSSGGAVIGTGSNAVTITPASETSINAADPGSGSGVQSSVVTIGSSAFTVAPTQIAGSSALIIADGGTTATLALGATTTFGGQAISAPSSGGIAIGTGSTAPTVNFVPDHLSSHATTSGAVLIFGGSITVSAIQTVVPGENGQATTAAIVGDSTIAQGSIATVSGHVILVGPNGIIVDGTQTQQITALQSPQPAHSGAIVQIGTSKLSALESIFTESNGKLTTEVILGGSTTITAGGSAATINGHIVSLQSNGIVVDGTQTQTISGLLGPSAASGALLTLGSSTLIASEVVVTGSVGEPTTEAVIDGHTLTAGGSPITVNGHMVSLGGSGIVVDNTLTAALSGFDSAVTGALLTLGSTSLTASEIVVTGIDGKPTTEVIVDGSTLAENGAPAAIAGHTLAFGSLGIVVDGTRTEPLSLITPPPSLQPETFVENGQTYTATPLSGSPGVYLVGGRTVSVRGQAVTVDGLRLTARPSGFVVDGTETISFHTEPVDSLAATSASSVGLQSPQGSTTTSSGNGQMVLIPRVSWSFLLLLAYFGLGLYL</sequence>
<evidence type="ECO:0000313" key="4">
    <source>
        <dbReference type="Proteomes" id="UP001310594"/>
    </source>
</evidence>